<reference evidence="2 3" key="1">
    <citation type="journal article" date="2015" name="Genome Announc.">
        <title>Complete Genome Sequencing of Stenotrophomonas acidaminiphila ZAC14D2_NAIMI4_2, a Multidrug-Resistant Strain Isolated from Sediments of a Polluted River in Mexico, Uncovers New Antibiotic Resistance Genes and a Novel Class-II Lasso Peptide Biosynthesis Gene Cluster.</title>
        <authorList>
            <person name="Vinuesa P."/>
            <person name="Ochoa-Sanchez L.E."/>
        </authorList>
    </citation>
    <scope>NUCLEOTIDE SEQUENCE [LARGE SCALE GENOMIC DNA]</scope>
    <source>
        <strain evidence="2 3">ZAC14D2_NAIMI4_2</strain>
    </source>
</reference>
<dbReference type="InterPro" id="IPR000415">
    <property type="entry name" value="Nitroreductase-like"/>
</dbReference>
<dbReference type="PATRIC" id="fig|128780.6.peg.3516"/>
<dbReference type="SUPFAM" id="SSF55469">
    <property type="entry name" value="FMN-dependent nitroreductase-like"/>
    <property type="match status" value="1"/>
</dbReference>
<dbReference type="CDD" id="cd02142">
    <property type="entry name" value="McbC_SagB-like_oxidoreductase"/>
    <property type="match status" value="1"/>
</dbReference>
<organism evidence="2 3">
    <name type="scientific">Stenotrophomonas acidaminiphila</name>
    <dbReference type="NCBI Taxonomy" id="128780"/>
    <lineage>
        <taxon>Bacteria</taxon>
        <taxon>Pseudomonadati</taxon>
        <taxon>Pseudomonadota</taxon>
        <taxon>Gammaproteobacteria</taxon>
        <taxon>Lysobacterales</taxon>
        <taxon>Lysobacteraceae</taxon>
        <taxon>Stenotrophomonas</taxon>
    </lineage>
</organism>
<dbReference type="NCBIfam" id="TIGR03605">
    <property type="entry name" value="antibiot_sagB"/>
    <property type="match status" value="1"/>
</dbReference>
<protein>
    <submittedName>
        <fullName evidence="2">Processing protein</fullName>
    </submittedName>
</protein>
<dbReference type="InterPro" id="IPR052544">
    <property type="entry name" value="Bacteriocin_Proc_Enz"/>
</dbReference>
<name>A0A0R0DYC1_9GAMM</name>
<gene>
    <name evidence="2" type="ORF">AOT14_34720</name>
</gene>
<dbReference type="Gene3D" id="3.40.109.10">
    <property type="entry name" value="NADH Oxidase"/>
    <property type="match status" value="1"/>
</dbReference>
<keyword evidence="3" id="KW-1185">Reference proteome</keyword>
<dbReference type="RefSeq" id="WP_054668814.1">
    <property type="nucleotide sequence ID" value="NZ_CP043570.1"/>
</dbReference>
<dbReference type="GO" id="GO:0016491">
    <property type="term" value="F:oxidoreductase activity"/>
    <property type="evidence" value="ECO:0007669"/>
    <property type="project" value="InterPro"/>
</dbReference>
<dbReference type="AlphaFoldDB" id="A0A0R0DYC1"/>
<dbReference type="PANTHER" id="PTHR43745:SF2">
    <property type="entry name" value="NITROREDUCTASE MJ1384-RELATED"/>
    <property type="match status" value="1"/>
</dbReference>
<evidence type="ECO:0000313" key="2">
    <source>
        <dbReference type="EMBL" id="ALJ29808.1"/>
    </source>
</evidence>
<dbReference type="Pfam" id="PF00881">
    <property type="entry name" value="Nitroreductase"/>
    <property type="match status" value="1"/>
</dbReference>
<dbReference type="OrthoDB" id="3723182at2"/>
<sequence length="390" mass="42707">MNVRRCACVFFESRETASFDLAGLLAGGAGVARTRRWLALAPHLEQEIEVSEAEMTWLGRFSPQLWSMADAMPEDILSRLLETGLLVSDEPRFASQRAAEERHRALNWWPLAAVVHKASCWSGVDSVASMQRLGMDTVAGLLRTCGTPPPAVAERDGCGPDIPLQRPPADSLDTLLERRTTCRNFDPERGLEQALFARMLDRVFAAQGSVIAGEGIEFLKKHTPSGGGLHATEAYLLVQRVQGVPPGLYHYRPHEHALRPLPAPAMPLDDLARRALAGQWWFAQAPVLVIYAPRVARSYWKYRDHPKAYRALLMDVGHLSQTLCLSATDLGLGAFVTAAINEGELERAFGLAPLCDGPVAVGGFGWRAARQEIAEFDPVGKVWGCAGLEP</sequence>
<feature type="domain" description="Nitroreductase" evidence="1">
    <location>
        <begin position="177"/>
        <end position="366"/>
    </location>
</feature>
<evidence type="ECO:0000313" key="3">
    <source>
        <dbReference type="Proteomes" id="UP000061010"/>
    </source>
</evidence>
<dbReference type="EMBL" id="CP012900">
    <property type="protein sequence ID" value="ALJ29808.1"/>
    <property type="molecule type" value="Genomic_DNA"/>
</dbReference>
<dbReference type="NCBIfam" id="TIGR04511">
    <property type="entry name" value="SagB_rel_DH_2"/>
    <property type="match status" value="1"/>
</dbReference>
<dbReference type="InterPro" id="IPR020051">
    <property type="entry name" value="SagB-type_dehydrogenase"/>
</dbReference>
<dbReference type="Proteomes" id="UP000061010">
    <property type="component" value="Chromosome"/>
</dbReference>
<evidence type="ECO:0000259" key="1">
    <source>
        <dbReference type="Pfam" id="PF00881"/>
    </source>
</evidence>
<dbReference type="PANTHER" id="PTHR43745">
    <property type="entry name" value="NITROREDUCTASE MJ1384-RELATED"/>
    <property type="match status" value="1"/>
</dbReference>
<dbReference type="InterPro" id="IPR029479">
    <property type="entry name" value="Nitroreductase"/>
</dbReference>
<proteinExistence type="predicted"/>
<accession>A0A0R0DYC1</accession>
<dbReference type="InterPro" id="IPR030965">
    <property type="entry name" value="SagB-rel_DH_2"/>
</dbReference>
<dbReference type="KEGG" id="sacz:AOT14_34720"/>